<sequence>MKLYLKLVIFFCCTFSFAQNTISGTVKEETTNNPIPNTFVFINELNKGVITDEMGNYNFNIKAKGQIKLQFSHLGYETVIKEILIKKNEPTITIDVILKTQTIEINEVVVTNAFENKQQQNTFKVDVANSNDIQKYGGFSVMDVLNKIPGVDATTTGTLISRPVIRGLSSNRVLTVIDGVRFETQQWDDEHGIGVNENGLDRIEVIKGPESLLFGPEAMGGVVNFIKSKPAAVGTIKSSAFTSMSSNNLGWRALANVDGAKEKYNWGFSGLGKLYSDYFIDNQSFRVPNTRLLEYGAKAYIGTDRKWGSTNLSYTFNQAFFGILDGKDIVFGPNGEIINTDIEKEKYPFEIEAPFHAVVDNRITSSSTFLTGKSKFDVVLGYQNNHRSENEELTGVKKGYRYVDMTLQSVTYNVKWYTPKWNRFSTIIGTQGMLQNNKNNNEAATVLIPNAKINDFGLFAVSKFDFNDFNFTIGTRYDSRKLDTEMTNGMNYTIPEISRSYNNISSSFGLAYTVLKDLTFRTSFATGYRSPNLNELTSNGYKLESRRFETGNANFEKEHNNQFDFNVTYAKPSITFETSFFTNRVNNYIYIAATGNMVPNNTNPTDMVPEYKFYQSDAELTGGEVRLDIHPVHLKWFRFETKYATLEGKRTDNNSYLPMMTPTKLSNTFYLNMNDFGKFTKSSFSINLASTFDQNKIEENELKTKGYSILNIGVFTTYKKIDFTLTANNVLDKEYVNHMSRFRQFNISEPGLNVCISAKKNF</sequence>
<evidence type="ECO:0000313" key="16">
    <source>
        <dbReference type="Proteomes" id="UP000198648"/>
    </source>
</evidence>
<proteinExistence type="inferred from homology"/>
<dbReference type="SUPFAM" id="SSF49464">
    <property type="entry name" value="Carboxypeptidase regulatory domain-like"/>
    <property type="match status" value="1"/>
</dbReference>
<keyword evidence="16" id="KW-1185">Reference proteome</keyword>
<dbReference type="InterPro" id="IPR000531">
    <property type="entry name" value="Beta-barrel_TonB"/>
</dbReference>
<keyword evidence="3 10" id="KW-1134">Transmembrane beta strand</keyword>
<evidence type="ECO:0000256" key="10">
    <source>
        <dbReference type="PROSITE-ProRule" id="PRU01360"/>
    </source>
</evidence>
<evidence type="ECO:0000256" key="12">
    <source>
        <dbReference type="SAM" id="SignalP"/>
    </source>
</evidence>
<dbReference type="InterPro" id="IPR039426">
    <property type="entry name" value="TonB-dep_rcpt-like"/>
</dbReference>
<dbReference type="STRING" id="1299341.SAMN05444005_102306"/>
<evidence type="ECO:0000259" key="14">
    <source>
        <dbReference type="Pfam" id="PF07715"/>
    </source>
</evidence>
<evidence type="ECO:0000256" key="4">
    <source>
        <dbReference type="ARBA" id="ARBA00022692"/>
    </source>
</evidence>
<feature type="domain" description="TonB-dependent receptor plug" evidence="14">
    <location>
        <begin position="118"/>
        <end position="222"/>
    </location>
</feature>
<organism evidence="15 16">
    <name type="scientific">Flavobacterium urocaniciphilum</name>
    <dbReference type="NCBI Taxonomy" id="1299341"/>
    <lineage>
        <taxon>Bacteria</taxon>
        <taxon>Pseudomonadati</taxon>
        <taxon>Bacteroidota</taxon>
        <taxon>Flavobacteriia</taxon>
        <taxon>Flavobacteriales</taxon>
        <taxon>Flavobacteriaceae</taxon>
        <taxon>Flavobacterium</taxon>
    </lineage>
</organism>
<gene>
    <name evidence="15" type="ORF">SAMN05444005_102306</name>
</gene>
<evidence type="ECO:0000256" key="6">
    <source>
        <dbReference type="ARBA" id="ARBA00023077"/>
    </source>
</evidence>
<dbReference type="InterPro" id="IPR008969">
    <property type="entry name" value="CarboxyPept-like_regulatory"/>
</dbReference>
<dbReference type="EMBL" id="FOEI01000002">
    <property type="protein sequence ID" value="SEP79494.1"/>
    <property type="molecule type" value="Genomic_DNA"/>
</dbReference>
<keyword evidence="2 10" id="KW-0813">Transport</keyword>
<keyword evidence="4 10" id="KW-0812">Transmembrane</keyword>
<dbReference type="GO" id="GO:0044718">
    <property type="term" value="P:siderophore transmembrane transport"/>
    <property type="evidence" value="ECO:0007669"/>
    <property type="project" value="TreeGrafter"/>
</dbReference>
<feature type="domain" description="TonB-dependent receptor-like beta-barrel" evidence="13">
    <location>
        <begin position="328"/>
        <end position="730"/>
    </location>
</feature>
<evidence type="ECO:0000256" key="11">
    <source>
        <dbReference type="RuleBase" id="RU003357"/>
    </source>
</evidence>
<feature type="chain" id="PRO_5011599889" evidence="12">
    <location>
        <begin position="19"/>
        <end position="762"/>
    </location>
</feature>
<comment type="similarity">
    <text evidence="10 11">Belongs to the TonB-dependent receptor family.</text>
</comment>
<evidence type="ECO:0000256" key="5">
    <source>
        <dbReference type="ARBA" id="ARBA00022729"/>
    </source>
</evidence>
<dbReference type="GO" id="GO:0009279">
    <property type="term" value="C:cell outer membrane"/>
    <property type="evidence" value="ECO:0007669"/>
    <property type="project" value="UniProtKB-SubCell"/>
</dbReference>
<evidence type="ECO:0000256" key="9">
    <source>
        <dbReference type="ARBA" id="ARBA00023237"/>
    </source>
</evidence>
<dbReference type="InterPro" id="IPR012910">
    <property type="entry name" value="Plug_dom"/>
</dbReference>
<dbReference type="RefSeq" id="WP_091466313.1">
    <property type="nucleotide sequence ID" value="NZ_FOEI01000002.1"/>
</dbReference>
<accession>A0A1H9ART0</accession>
<dbReference type="Gene3D" id="2.170.130.10">
    <property type="entry name" value="TonB-dependent receptor, plug domain"/>
    <property type="match status" value="1"/>
</dbReference>
<dbReference type="Pfam" id="PF13715">
    <property type="entry name" value="CarbopepD_reg_2"/>
    <property type="match status" value="1"/>
</dbReference>
<dbReference type="InterPro" id="IPR036942">
    <property type="entry name" value="Beta-barrel_TonB_sf"/>
</dbReference>
<evidence type="ECO:0000256" key="8">
    <source>
        <dbReference type="ARBA" id="ARBA00023170"/>
    </source>
</evidence>
<evidence type="ECO:0000259" key="13">
    <source>
        <dbReference type="Pfam" id="PF00593"/>
    </source>
</evidence>
<keyword evidence="6 11" id="KW-0798">TonB box</keyword>
<dbReference type="PANTHER" id="PTHR30069">
    <property type="entry name" value="TONB-DEPENDENT OUTER MEMBRANE RECEPTOR"/>
    <property type="match status" value="1"/>
</dbReference>
<keyword evidence="8" id="KW-0675">Receptor</keyword>
<dbReference type="PANTHER" id="PTHR30069:SF29">
    <property type="entry name" value="HEMOGLOBIN AND HEMOGLOBIN-HAPTOGLOBIN-BINDING PROTEIN 1-RELATED"/>
    <property type="match status" value="1"/>
</dbReference>
<evidence type="ECO:0000256" key="2">
    <source>
        <dbReference type="ARBA" id="ARBA00022448"/>
    </source>
</evidence>
<keyword evidence="5 12" id="KW-0732">Signal</keyword>
<feature type="signal peptide" evidence="12">
    <location>
        <begin position="1"/>
        <end position="18"/>
    </location>
</feature>
<evidence type="ECO:0000256" key="3">
    <source>
        <dbReference type="ARBA" id="ARBA00022452"/>
    </source>
</evidence>
<keyword evidence="9 10" id="KW-0998">Cell outer membrane</keyword>
<dbReference type="Proteomes" id="UP000198648">
    <property type="component" value="Unassembled WGS sequence"/>
</dbReference>
<keyword evidence="7 10" id="KW-0472">Membrane</keyword>
<name>A0A1H9ART0_9FLAO</name>
<comment type="subcellular location">
    <subcellularLocation>
        <location evidence="1 10">Cell outer membrane</location>
        <topology evidence="1 10">Multi-pass membrane protein</topology>
    </subcellularLocation>
</comment>
<dbReference type="GO" id="GO:0015344">
    <property type="term" value="F:siderophore uptake transmembrane transporter activity"/>
    <property type="evidence" value="ECO:0007669"/>
    <property type="project" value="TreeGrafter"/>
</dbReference>
<dbReference type="Gene3D" id="2.60.40.1120">
    <property type="entry name" value="Carboxypeptidase-like, regulatory domain"/>
    <property type="match status" value="1"/>
</dbReference>
<evidence type="ECO:0000313" key="15">
    <source>
        <dbReference type="EMBL" id="SEP79494.1"/>
    </source>
</evidence>
<dbReference type="Pfam" id="PF07715">
    <property type="entry name" value="Plug"/>
    <property type="match status" value="1"/>
</dbReference>
<dbReference type="Gene3D" id="2.40.170.20">
    <property type="entry name" value="TonB-dependent receptor, beta-barrel domain"/>
    <property type="match status" value="1"/>
</dbReference>
<reference evidence="15 16" key="1">
    <citation type="submission" date="2016-10" db="EMBL/GenBank/DDBJ databases">
        <authorList>
            <person name="de Groot N.N."/>
        </authorList>
    </citation>
    <scope>NUCLEOTIDE SEQUENCE [LARGE SCALE GENOMIC DNA]</scope>
    <source>
        <strain evidence="15 16">DSM 27078</strain>
    </source>
</reference>
<evidence type="ECO:0000256" key="7">
    <source>
        <dbReference type="ARBA" id="ARBA00023136"/>
    </source>
</evidence>
<dbReference type="PROSITE" id="PS52016">
    <property type="entry name" value="TONB_DEPENDENT_REC_3"/>
    <property type="match status" value="1"/>
</dbReference>
<dbReference type="InterPro" id="IPR037066">
    <property type="entry name" value="Plug_dom_sf"/>
</dbReference>
<dbReference type="Pfam" id="PF00593">
    <property type="entry name" value="TonB_dep_Rec_b-barrel"/>
    <property type="match status" value="1"/>
</dbReference>
<protein>
    <submittedName>
        <fullName evidence="15">Iron complex outermembrane recepter protein</fullName>
    </submittedName>
</protein>
<evidence type="ECO:0000256" key="1">
    <source>
        <dbReference type="ARBA" id="ARBA00004571"/>
    </source>
</evidence>
<dbReference type="OrthoDB" id="9795928at2"/>
<dbReference type="AlphaFoldDB" id="A0A1H9ART0"/>
<dbReference type="SUPFAM" id="SSF56935">
    <property type="entry name" value="Porins"/>
    <property type="match status" value="1"/>
</dbReference>